<accession>A0AAV8R1L4</accession>
<evidence type="ECO:0000313" key="1">
    <source>
        <dbReference type="EMBL" id="KAJ8484754.1"/>
    </source>
</evidence>
<dbReference type="Proteomes" id="UP001222027">
    <property type="component" value="Unassembled WGS sequence"/>
</dbReference>
<evidence type="ECO:0000313" key="2">
    <source>
        <dbReference type="Proteomes" id="UP001222027"/>
    </source>
</evidence>
<protein>
    <submittedName>
        <fullName evidence="1">Uncharacterized protein</fullName>
    </submittedName>
</protein>
<proteinExistence type="predicted"/>
<name>A0AAV8R1L4_ENSVE</name>
<organism evidence="1 2">
    <name type="scientific">Ensete ventricosum</name>
    <name type="common">Abyssinian banana</name>
    <name type="synonym">Musa ensete</name>
    <dbReference type="NCBI Taxonomy" id="4639"/>
    <lineage>
        <taxon>Eukaryota</taxon>
        <taxon>Viridiplantae</taxon>
        <taxon>Streptophyta</taxon>
        <taxon>Embryophyta</taxon>
        <taxon>Tracheophyta</taxon>
        <taxon>Spermatophyta</taxon>
        <taxon>Magnoliopsida</taxon>
        <taxon>Liliopsida</taxon>
        <taxon>Zingiberales</taxon>
        <taxon>Musaceae</taxon>
        <taxon>Ensete</taxon>
    </lineage>
</organism>
<comment type="caution">
    <text evidence="1">The sequence shown here is derived from an EMBL/GenBank/DDBJ whole genome shotgun (WGS) entry which is preliminary data.</text>
</comment>
<dbReference type="AlphaFoldDB" id="A0AAV8R1L4"/>
<gene>
    <name evidence="1" type="ORF">OPV22_017239</name>
</gene>
<dbReference type="EMBL" id="JAQQAF010000005">
    <property type="protein sequence ID" value="KAJ8484754.1"/>
    <property type="molecule type" value="Genomic_DNA"/>
</dbReference>
<reference evidence="1 2" key="1">
    <citation type="submission" date="2022-12" db="EMBL/GenBank/DDBJ databases">
        <title>Chromosome-scale assembly of the Ensete ventricosum genome.</title>
        <authorList>
            <person name="Dussert Y."/>
            <person name="Stocks J."/>
            <person name="Wendawek A."/>
            <person name="Woldeyes F."/>
            <person name="Nichols R.A."/>
            <person name="Borrell J.S."/>
        </authorList>
    </citation>
    <scope>NUCLEOTIDE SEQUENCE [LARGE SCALE GENOMIC DNA]</scope>
    <source>
        <strain evidence="2">cv. Maze</strain>
        <tissue evidence="1">Seeds</tissue>
    </source>
</reference>
<keyword evidence="2" id="KW-1185">Reference proteome</keyword>
<sequence>MRDAGGYCLSPASAEAQDSCPKRRWHVIYAHIFLFALSRSSPYVFFISDDCPFRDPRCLLYVQREAGVLRLLLGPSVNPSYLFLGSCLFPPDTLPPGSRSLRSSQDLTVFRSILYRS</sequence>